<dbReference type="PRINTS" id="PR00455">
    <property type="entry name" value="HTHTETR"/>
</dbReference>
<dbReference type="Gene3D" id="1.10.357.10">
    <property type="entry name" value="Tetracycline Repressor, domain 2"/>
    <property type="match status" value="1"/>
</dbReference>
<dbReference type="InterPro" id="IPR001647">
    <property type="entry name" value="HTH_TetR"/>
</dbReference>
<dbReference type="SUPFAM" id="SSF48498">
    <property type="entry name" value="Tetracyclin repressor-like, C-terminal domain"/>
    <property type="match status" value="1"/>
</dbReference>
<dbReference type="AlphaFoldDB" id="A0A6B2QUP8"/>
<dbReference type="InterPro" id="IPR050624">
    <property type="entry name" value="HTH-type_Tx_Regulator"/>
</dbReference>
<dbReference type="Pfam" id="PF17932">
    <property type="entry name" value="TetR_C_24"/>
    <property type="match status" value="1"/>
</dbReference>
<dbReference type="Pfam" id="PF00440">
    <property type="entry name" value="TetR_N"/>
    <property type="match status" value="1"/>
</dbReference>
<dbReference type="PROSITE" id="PS50977">
    <property type="entry name" value="HTH_TETR_2"/>
    <property type="match status" value="1"/>
</dbReference>
<dbReference type="PANTHER" id="PTHR43479:SF11">
    <property type="entry name" value="ACREF_ENVCD OPERON REPRESSOR-RELATED"/>
    <property type="match status" value="1"/>
</dbReference>
<evidence type="ECO:0000256" key="2">
    <source>
        <dbReference type="PROSITE-ProRule" id="PRU00335"/>
    </source>
</evidence>
<dbReference type="InterPro" id="IPR009057">
    <property type="entry name" value="Homeodomain-like_sf"/>
</dbReference>
<dbReference type="RefSeq" id="WP_163650901.1">
    <property type="nucleotide sequence ID" value="NZ_JAAGRN010000001.1"/>
</dbReference>
<dbReference type="Gene3D" id="1.10.10.60">
    <property type="entry name" value="Homeodomain-like"/>
    <property type="match status" value="1"/>
</dbReference>
<dbReference type="PANTHER" id="PTHR43479">
    <property type="entry name" value="ACREF/ENVCD OPERON REPRESSOR-RELATED"/>
    <property type="match status" value="1"/>
</dbReference>
<keyword evidence="1 2" id="KW-0238">DNA-binding</keyword>
<dbReference type="InterPro" id="IPR036271">
    <property type="entry name" value="Tet_transcr_reg_TetR-rel_C_sf"/>
</dbReference>
<dbReference type="InterPro" id="IPR041490">
    <property type="entry name" value="KstR2_TetR_C"/>
</dbReference>
<dbReference type="GO" id="GO:0003677">
    <property type="term" value="F:DNA binding"/>
    <property type="evidence" value="ECO:0007669"/>
    <property type="project" value="UniProtKB-UniRule"/>
</dbReference>
<evidence type="ECO:0000313" key="4">
    <source>
        <dbReference type="EMBL" id="NDY81623.1"/>
    </source>
</evidence>
<evidence type="ECO:0000259" key="3">
    <source>
        <dbReference type="PROSITE" id="PS50977"/>
    </source>
</evidence>
<protein>
    <submittedName>
        <fullName evidence="4">TetR/AcrR family transcriptional regulator</fullName>
    </submittedName>
</protein>
<gene>
    <name evidence="4" type="ORF">G3I67_00110</name>
</gene>
<feature type="DNA-binding region" description="H-T-H motif" evidence="2">
    <location>
        <begin position="33"/>
        <end position="52"/>
    </location>
</feature>
<organism evidence="4">
    <name type="scientific">Sheuella amnicola</name>
    <dbReference type="NCBI Taxonomy" id="2707330"/>
    <lineage>
        <taxon>Bacteria</taxon>
        <taxon>Pseudomonadati</taxon>
        <taxon>Pseudomonadota</taxon>
        <taxon>Betaproteobacteria</taxon>
        <taxon>Burkholderiales</taxon>
        <taxon>Alcaligenaceae</taxon>
        <taxon>Sheuella</taxon>
    </lineage>
</organism>
<evidence type="ECO:0000256" key="1">
    <source>
        <dbReference type="ARBA" id="ARBA00023125"/>
    </source>
</evidence>
<proteinExistence type="predicted"/>
<name>A0A6B2QUP8_9BURK</name>
<dbReference type="EMBL" id="JAAGRN010000001">
    <property type="protein sequence ID" value="NDY81623.1"/>
    <property type="molecule type" value="Genomic_DNA"/>
</dbReference>
<accession>A0A6B2QUP8</accession>
<feature type="domain" description="HTH tetR-type" evidence="3">
    <location>
        <begin position="10"/>
        <end position="70"/>
    </location>
</feature>
<dbReference type="SUPFAM" id="SSF46689">
    <property type="entry name" value="Homeodomain-like"/>
    <property type="match status" value="1"/>
</dbReference>
<comment type="caution">
    <text evidence="4">The sequence shown here is derived from an EMBL/GenBank/DDBJ whole genome shotgun (WGS) entry which is preliminary data.</text>
</comment>
<reference evidence="4" key="1">
    <citation type="submission" date="2020-02" db="EMBL/GenBank/DDBJ databases">
        <authorList>
            <person name="Chen W.-M."/>
        </authorList>
    </citation>
    <scope>NUCLEOTIDE SEQUENCE</scope>
    <source>
        <strain evidence="4">NBD-18</strain>
    </source>
</reference>
<sequence>MARTKSNEFDSIKDHILICATGLFAKKGFSNTNIIEIGQACQASKSRMYHYFPSKDSMLEEMLHTHVQELLQLVSALTERQGDPKETFEVFIRTHLEYYFEHSERHSVMIQDADNLTPDARKELKSAELKLVECLTSILQKLNAKRFSDRDVTFSNAMLIYGMLNWTYTWYKPSDRMSFEKLAAEATSLCLNGIL</sequence>